<proteinExistence type="predicted"/>
<dbReference type="EMBL" id="CM040482">
    <property type="protein sequence ID" value="MCI4395176.1"/>
    <property type="molecule type" value="Genomic_DNA"/>
</dbReference>
<feature type="non-terminal residue" evidence="1">
    <location>
        <position position="187"/>
    </location>
</feature>
<comment type="caution">
    <text evidence="1">The sequence shown here is derived from an EMBL/GenBank/DDBJ whole genome shotgun (WGS) entry which is preliminary data.</text>
</comment>
<evidence type="ECO:0000313" key="1">
    <source>
        <dbReference type="EMBL" id="MCI4395176.1"/>
    </source>
</evidence>
<keyword evidence="2" id="KW-1185">Reference proteome</keyword>
<evidence type="ECO:0000313" key="2">
    <source>
        <dbReference type="Proteomes" id="UP000829447"/>
    </source>
</evidence>
<name>A0ACC5XVN6_PANGG</name>
<dbReference type="Proteomes" id="UP000829447">
    <property type="component" value="Linkage Group LG29"/>
</dbReference>
<sequence length="187" mass="21964">MDSVDHITGQLVNENNIQSFIFVLKLGQFTDDDKMGLEWLERKFGERALSFVMILFTYEREEECDTITDDLKNNTVLEQLMKKCGDRYCTCSKSMNNQSEMRTLLEKIDDLFSENNQSCYTAVIYNTELKFEEHQQDTGRQKDHSTHLPQEKKVTHISEELAEKGKKKMTESEEDTAKHEEKEKLEM</sequence>
<gene>
    <name evidence="1" type="ORF">PGIGA_G00177160</name>
</gene>
<accession>A0ACC5XVN6</accession>
<protein>
    <submittedName>
        <fullName evidence="1">Uncharacterized protein</fullName>
    </submittedName>
</protein>
<organism evidence="1 2">
    <name type="scientific">Pangasianodon gigas</name>
    <name type="common">Mekong giant catfish</name>
    <name type="synonym">Pangasius gigas</name>
    <dbReference type="NCBI Taxonomy" id="30993"/>
    <lineage>
        <taxon>Eukaryota</taxon>
        <taxon>Metazoa</taxon>
        <taxon>Chordata</taxon>
        <taxon>Craniata</taxon>
        <taxon>Vertebrata</taxon>
        <taxon>Euteleostomi</taxon>
        <taxon>Actinopterygii</taxon>
        <taxon>Neopterygii</taxon>
        <taxon>Teleostei</taxon>
        <taxon>Ostariophysi</taxon>
        <taxon>Siluriformes</taxon>
        <taxon>Pangasiidae</taxon>
        <taxon>Pangasianodon</taxon>
    </lineage>
</organism>
<reference evidence="1 2" key="1">
    <citation type="journal article" date="2022" name="bioRxiv">
        <title>An ancient truncated duplication of the anti-Mullerian hormone receptor type 2 gene is a potential conserved master sex determinant in the Pangasiidae catfish family.</title>
        <authorList>
            <person name="Wen M."/>
            <person name="Pan Q."/>
            <person name="Jouanno E."/>
            <person name="Montfort J."/>
            <person name="Zahm M."/>
            <person name="Cabau C."/>
            <person name="Klopp C."/>
            <person name="Iampietro C."/>
            <person name="Roques C."/>
            <person name="Bouchez O."/>
            <person name="Castinel A."/>
            <person name="Donnadieu C."/>
            <person name="Parrinello H."/>
            <person name="Poncet C."/>
            <person name="Belmonte E."/>
            <person name="Gautier V."/>
            <person name="Avarre J.-C."/>
            <person name="Dugue R."/>
            <person name="Gustiano R."/>
            <person name="Ha T.T.T."/>
            <person name="Campet M."/>
            <person name="Sriphairoj K."/>
            <person name="Ribolli J."/>
            <person name="de Almeida F.L."/>
            <person name="Desvignes T."/>
            <person name="Postlethwait J.H."/>
            <person name="Bucao C.F."/>
            <person name="Robinson-Rechavi M."/>
            <person name="Bobe J."/>
            <person name="Herpin A."/>
            <person name="Guiguen Y."/>
        </authorList>
    </citation>
    <scope>NUCLEOTIDE SEQUENCE [LARGE SCALE GENOMIC DNA]</scope>
    <source>
        <strain evidence="1">YG-Dec2019</strain>
    </source>
</reference>